<comment type="caution">
    <text evidence="5">The sequence shown here is derived from an EMBL/GenBank/DDBJ whole genome shotgun (WGS) entry which is preliminary data.</text>
</comment>
<dbReference type="CDD" id="cd06464">
    <property type="entry name" value="ACD_sHsps-like"/>
    <property type="match status" value="1"/>
</dbReference>
<dbReference type="PROSITE" id="PS01031">
    <property type="entry name" value="SHSP"/>
    <property type="match status" value="1"/>
</dbReference>
<evidence type="ECO:0000256" key="2">
    <source>
        <dbReference type="PROSITE-ProRule" id="PRU00285"/>
    </source>
</evidence>
<dbReference type="InterPro" id="IPR031107">
    <property type="entry name" value="Small_HSP"/>
</dbReference>
<dbReference type="InterPro" id="IPR002068">
    <property type="entry name" value="A-crystallin/Hsp20_dom"/>
</dbReference>
<evidence type="ECO:0000256" key="3">
    <source>
        <dbReference type="RuleBase" id="RU003616"/>
    </source>
</evidence>
<organism evidence="5 6">
    <name type="scientific">[Myrmecia] bisecta</name>
    <dbReference type="NCBI Taxonomy" id="41462"/>
    <lineage>
        <taxon>Eukaryota</taxon>
        <taxon>Viridiplantae</taxon>
        <taxon>Chlorophyta</taxon>
        <taxon>core chlorophytes</taxon>
        <taxon>Trebouxiophyceae</taxon>
        <taxon>Trebouxiales</taxon>
        <taxon>Trebouxiaceae</taxon>
        <taxon>Myrmecia</taxon>
    </lineage>
</organism>
<dbReference type="Pfam" id="PF00011">
    <property type="entry name" value="HSP20"/>
    <property type="match status" value="1"/>
</dbReference>
<dbReference type="EMBL" id="JALJOR010000014">
    <property type="protein sequence ID" value="KAK9806133.1"/>
    <property type="molecule type" value="Genomic_DNA"/>
</dbReference>
<reference evidence="5 6" key="1">
    <citation type="journal article" date="2024" name="Nat. Commun.">
        <title>Phylogenomics reveals the evolutionary origins of lichenization in chlorophyte algae.</title>
        <authorList>
            <person name="Puginier C."/>
            <person name="Libourel C."/>
            <person name="Otte J."/>
            <person name="Skaloud P."/>
            <person name="Haon M."/>
            <person name="Grisel S."/>
            <person name="Petersen M."/>
            <person name="Berrin J.G."/>
            <person name="Delaux P.M."/>
            <person name="Dal Grande F."/>
            <person name="Keller J."/>
        </authorList>
    </citation>
    <scope>NUCLEOTIDE SEQUENCE [LARGE SCALE GENOMIC DNA]</scope>
    <source>
        <strain evidence="5 6">SAG 2043</strain>
    </source>
</reference>
<dbReference type="InterPro" id="IPR008978">
    <property type="entry name" value="HSP20-like_chaperone"/>
</dbReference>
<dbReference type="SUPFAM" id="SSF49764">
    <property type="entry name" value="HSP20-like chaperones"/>
    <property type="match status" value="1"/>
</dbReference>
<evidence type="ECO:0000313" key="5">
    <source>
        <dbReference type="EMBL" id="KAK9806133.1"/>
    </source>
</evidence>
<dbReference type="AlphaFoldDB" id="A0AAW1P8G8"/>
<gene>
    <name evidence="5" type="ORF">WJX72_002796</name>
</gene>
<sequence>MSLIPFSLFDDDDFFSTALRAFPGASSRAVAQSGGNQSVYTRGVPVDISETPTEFELKADIPGVNKEDIKLTVNGDVLSLSVEKTAGKEEDKEENGIKYHRVERSSTFARRSIRMPESADLSKIAARYQDGVLQLNVHKHEDKTPKQRQIAIE</sequence>
<dbReference type="Gene3D" id="2.60.40.790">
    <property type="match status" value="1"/>
</dbReference>
<evidence type="ECO:0000256" key="1">
    <source>
        <dbReference type="ARBA" id="ARBA00023016"/>
    </source>
</evidence>
<dbReference type="PANTHER" id="PTHR11527">
    <property type="entry name" value="HEAT-SHOCK PROTEIN 20 FAMILY MEMBER"/>
    <property type="match status" value="1"/>
</dbReference>
<keyword evidence="1" id="KW-0346">Stress response</keyword>
<evidence type="ECO:0000313" key="6">
    <source>
        <dbReference type="Proteomes" id="UP001489004"/>
    </source>
</evidence>
<protein>
    <recommendedName>
        <fullName evidence="4">SHSP domain-containing protein</fullName>
    </recommendedName>
</protein>
<keyword evidence="6" id="KW-1185">Reference proteome</keyword>
<evidence type="ECO:0000259" key="4">
    <source>
        <dbReference type="PROSITE" id="PS01031"/>
    </source>
</evidence>
<dbReference type="Proteomes" id="UP001489004">
    <property type="component" value="Unassembled WGS sequence"/>
</dbReference>
<feature type="domain" description="SHSP" evidence="4">
    <location>
        <begin position="37"/>
        <end position="153"/>
    </location>
</feature>
<proteinExistence type="inferred from homology"/>
<accession>A0AAW1P8G8</accession>
<comment type="similarity">
    <text evidence="2 3">Belongs to the small heat shock protein (HSP20) family.</text>
</comment>
<name>A0AAW1P8G8_9CHLO</name>